<proteinExistence type="predicted"/>
<dbReference type="PROSITE" id="PS00678">
    <property type="entry name" value="WD_REPEATS_1"/>
    <property type="match status" value="1"/>
</dbReference>
<evidence type="ECO:0000256" key="3">
    <source>
        <dbReference type="PROSITE-ProRule" id="PRU00221"/>
    </source>
</evidence>
<keyword evidence="1 3" id="KW-0853">WD repeat</keyword>
<evidence type="ECO:0000313" key="5">
    <source>
        <dbReference type="RefSeq" id="XP_017769348.1"/>
    </source>
</evidence>
<evidence type="ECO:0000313" key="4">
    <source>
        <dbReference type="Proteomes" id="UP000695000"/>
    </source>
</evidence>
<dbReference type="PROSITE" id="PS50294">
    <property type="entry name" value="WD_REPEATS_REGION"/>
    <property type="match status" value="1"/>
</dbReference>
<name>A0ABM1M448_NICVS</name>
<sequence length="100" mass="10894">HTLTGHSGKVLAAKFLGEPSKVVTGSHDRTLKIWDLRSRACIETKFAGSSCNDLVTVDGAGSIIISGHFDKRIRFWDTRTESSAHDIVLNGKVTSLDLSR</sequence>
<dbReference type="InterPro" id="IPR019775">
    <property type="entry name" value="WD40_repeat_CS"/>
</dbReference>
<dbReference type="PANTHER" id="PTHR19878">
    <property type="entry name" value="AUTOPHAGY PROTEIN 16-LIKE"/>
    <property type="match status" value="1"/>
</dbReference>
<evidence type="ECO:0000256" key="1">
    <source>
        <dbReference type="ARBA" id="ARBA00022574"/>
    </source>
</evidence>
<reference evidence="5" key="1">
    <citation type="submission" date="2025-08" db="UniProtKB">
        <authorList>
            <consortium name="RefSeq"/>
        </authorList>
    </citation>
    <scope>IDENTIFICATION</scope>
    <source>
        <tissue evidence="5">Whole Larva</tissue>
    </source>
</reference>
<feature type="non-terminal residue" evidence="5">
    <location>
        <position position="100"/>
    </location>
</feature>
<dbReference type="InterPro" id="IPR045160">
    <property type="entry name" value="ATG16"/>
</dbReference>
<dbReference type="GeneID" id="108557371"/>
<dbReference type="PROSITE" id="PS50082">
    <property type="entry name" value="WD_REPEATS_2"/>
    <property type="match status" value="2"/>
</dbReference>
<dbReference type="PANTHER" id="PTHR19878:SF8">
    <property type="entry name" value="AUTOPHAGY-RELATED 16, ISOFORM F"/>
    <property type="match status" value="1"/>
</dbReference>
<protein>
    <submittedName>
        <fullName evidence="5">Autophagy-related protein 16-1-like</fullName>
    </submittedName>
</protein>
<keyword evidence="4" id="KW-1185">Reference proteome</keyword>
<gene>
    <name evidence="5" type="primary">LOC108557371</name>
</gene>
<dbReference type="SMART" id="SM00320">
    <property type="entry name" value="WD40"/>
    <property type="match status" value="2"/>
</dbReference>
<dbReference type="Gene3D" id="2.130.10.10">
    <property type="entry name" value="YVTN repeat-like/Quinoprotein amine dehydrogenase"/>
    <property type="match status" value="1"/>
</dbReference>
<feature type="repeat" description="WD" evidence="3">
    <location>
        <begin position="61"/>
        <end position="86"/>
    </location>
</feature>
<feature type="non-terminal residue" evidence="5">
    <location>
        <position position="1"/>
    </location>
</feature>
<dbReference type="Proteomes" id="UP000695000">
    <property type="component" value="Unplaced"/>
</dbReference>
<feature type="repeat" description="WD" evidence="3">
    <location>
        <begin position="3"/>
        <end position="44"/>
    </location>
</feature>
<keyword evidence="2" id="KW-0677">Repeat</keyword>
<dbReference type="InterPro" id="IPR015943">
    <property type="entry name" value="WD40/YVTN_repeat-like_dom_sf"/>
</dbReference>
<evidence type="ECO:0000256" key="2">
    <source>
        <dbReference type="ARBA" id="ARBA00022737"/>
    </source>
</evidence>
<dbReference type="SUPFAM" id="SSF50978">
    <property type="entry name" value="WD40 repeat-like"/>
    <property type="match status" value="1"/>
</dbReference>
<dbReference type="RefSeq" id="XP_017769348.1">
    <property type="nucleotide sequence ID" value="XM_017913859.1"/>
</dbReference>
<organism evidence="4 5">
    <name type="scientific">Nicrophorus vespilloides</name>
    <name type="common">Boreal carrion beetle</name>
    <dbReference type="NCBI Taxonomy" id="110193"/>
    <lineage>
        <taxon>Eukaryota</taxon>
        <taxon>Metazoa</taxon>
        <taxon>Ecdysozoa</taxon>
        <taxon>Arthropoda</taxon>
        <taxon>Hexapoda</taxon>
        <taxon>Insecta</taxon>
        <taxon>Pterygota</taxon>
        <taxon>Neoptera</taxon>
        <taxon>Endopterygota</taxon>
        <taxon>Coleoptera</taxon>
        <taxon>Polyphaga</taxon>
        <taxon>Staphyliniformia</taxon>
        <taxon>Silphidae</taxon>
        <taxon>Nicrophorinae</taxon>
        <taxon>Nicrophorus</taxon>
    </lineage>
</organism>
<dbReference type="InterPro" id="IPR001680">
    <property type="entry name" value="WD40_rpt"/>
</dbReference>
<dbReference type="InterPro" id="IPR036322">
    <property type="entry name" value="WD40_repeat_dom_sf"/>
</dbReference>
<dbReference type="Pfam" id="PF00400">
    <property type="entry name" value="WD40"/>
    <property type="match status" value="2"/>
</dbReference>
<accession>A0ABM1M448</accession>